<organism evidence="5 6">
    <name type="scientific">Trichuris muris</name>
    <name type="common">Mouse whipworm</name>
    <dbReference type="NCBI Taxonomy" id="70415"/>
    <lineage>
        <taxon>Eukaryota</taxon>
        <taxon>Metazoa</taxon>
        <taxon>Ecdysozoa</taxon>
        <taxon>Nematoda</taxon>
        <taxon>Enoplea</taxon>
        <taxon>Dorylaimia</taxon>
        <taxon>Trichinellida</taxon>
        <taxon>Trichuridae</taxon>
        <taxon>Trichuris</taxon>
    </lineage>
</organism>
<proteinExistence type="predicted"/>
<dbReference type="CDD" id="cd00116">
    <property type="entry name" value="LRR_RI"/>
    <property type="match status" value="1"/>
</dbReference>
<dbReference type="AlphaFoldDB" id="A0A5S6QJZ1"/>
<dbReference type="WBParaSite" id="TMUE_2000007518.1">
    <property type="protein sequence ID" value="TMUE_2000007518.1"/>
    <property type="gene ID" value="WBGene00290386"/>
</dbReference>
<dbReference type="InterPro" id="IPR032675">
    <property type="entry name" value="LRR_dom_sf"/>
</dbReference>
<evidence type="ECO:0000256" key="2">
    <source>
        <dbReference type="ARBA" id="ARBA00022614"/>
    </source>
</evidence>
<keyword evidence="2" id="KW-0433">Leucine-rich repeat</keyword>
<dbReference type="Proteomes" id="UP000046395">
    <property type="component" value="Unassembled WGS sequence"/>
</dbReference>
<dbReference type="GO" id="GO:0005096">
    <property type="term" value="F:GTPase activator activity"/>
    <property type="evidence" value="ECO:0007669"/>
    <property type="project" value="UniProtKB-KW"/>
</dbReference>
<dbReference type="InterPro" id="IPR027038">
    <property type="entry name" value="RanGap"/>
</dbReference>
<feature type="compositionally biased region" description="Acidic residues" evidence="4">
    <location>
        <begin position="369"/>
        <end position="387"/>
    </location>
</feature>
<reference evidence="6" key="3">
    <citation type="submission" date="2019-12" db="UniProtKB">
        <authorList>
            <consortium name="WormBaseParasite"/>
        </authorList>
    </citation>
    <scope>IDENTIFICATION</scope>
</reference>
<keyword evidence="1" id="KW-0343">GTPase activation</keyword>
<reference evidence="5" key="2">
    <citation type="submission" date="2014-03" db="EMBL/GenBank/DDBJ databases">
        <title>The whipworm genome and dual-species transcriptomics of an intimate host-pathogen interaction.</title>
        <authorList>
            <person name="Foth B.J."/>
            <person name="Tsai I.J."/>
            <person name="Reid A.J."/>
            <person name="Bancroft A.J."/>
            <person name="Nichol S."/>
            <person name="Tracey A."/>
            <person name="Holroyd N."/>
            <person name="Cotton J.A."/>
            <person name="Stanley E.J."/>
            <person name="Zarowiecki M."/>
            <person name="Liu J.Z."/>
            <person name="Huckvale T."/>
            <person name="Cooper P.J."/>
            <person name="Grencis R.K."/>
            <person name="Berriman M."/>
        </authorList>
    </citation>
    <scope>NUCLEOTIDE SEQUENCE [LARGE SCALE GENOMIC DNA]</scope>
    <source>
        <strain evidence="5">Edinburgh</strain>
    </source>
</reference>
<evidence type="ECO:0000256" key="3">
    <source>
        <dbReference type="ARBA" id="ARBA00022737"/>
    </source>
</evidence>
<dbReference type="WBParaSite" id="TMUE_2000007518.5">
    <property type="protein sequence ID" value="TMUE_2000007518.5"/>
    <property type="gene ID" value="WBGene00290386"/>
</dbReference>
<name>A0A5S6QJZ1_TRIMR</name>
<dbReference type="GO" id="GO:0005634">
    <property type="term" value="C:nucleus"/>
    <property type="evidence" value="ECO:0007669"/>
    <property type="project" value="TreeGrafter"/>
</dbReference>
<feature type="region of interest" description="Disordered" evidence="4">
    <location>
        <begin position="363"/>
        <end position="387"/>
    </location>
</feature>
<protein>
    <submittedName>
        <fullName evidence="6">Ran-GTPase activating protein 1 C-terminal domain-containing protein</fullName>
    </submittedName>
</protein>
<dbReference type="WBParaSite" id="TMUE_2000007518.4">
    <property type="protein sequence ID" value="TMUE_2000007518.4"/>
    <property type="gene ID" value="WBGene00290386"/>
</dbReference>
<evidence type="ECO:0000256" key="4">
    <source>
        <dbReference type="SAM" id="MobiDB-lite"/>
    </source>
</evidence>
<dbReference type="SUPFAM" id="SSF52047">
    <property type="entry name" value="RNI-like"/>
    <property type="match status" value="1"/>
</dbReference>
<keyword evidence="5" id="KW-1185">Reference proteome</keyword>
<dbReference type="PANTHER" id="PTHR24113:SF12">
    <property type="entry name" value="RAN GTPASE-ACTIVATING PROTEIN 1"/>
    <property type="match status" value="1"/>
</dbReference>
<dbReference type="Gene3D" id="3.80.10.10">
    <property type="entry name" value="Ribonuclease Inhibitor"/>
    <property type="match status" value="1"/>
</dbReference>
<dbReference type="GO" id="GO:0048471">
    <property type="term" value="C:perinuclear region of cytoplasm"/>
    <property type="evidence" value="ECO:0007669"/>
    <property type="project" value="TreeGrafter"/>
</dbReference>
<dbReference type="SMART" id="SM00368">
    <property type="entry name" value="LRR_RI"/>
    <property type="match status" value="8"/>
</dbReference>
<evidence type="ECO:0000256" key="1">
    <source>
        <dbReference type="ARBA" id="ARBA00022468"/>
    </source>
</evidence>
<keyword evidence="3" id="KW-0677">Repeat</keyword>
<dbReference type="WBParaSite" id="TMUE_2000007518.3">
    <property type="protein sequence ID" value="TMUE_2000007518.3"/>
    <property type="gene ID" value="WBGene00290386"/>
</dbReference>
<evidence type="ECO:0000313" key="5">
    <source>
        <dbReference type="Proteomes" id="UP000046395"/>
    </source>
</evidence>
<reference evidence="5" key="1">
    <citation type="submission" date="2013-11" db="EMBL/GenBank/DDBJ databases">
        <authorList>
            <person name="Aslett M."/>
        </authorList>
    </citation>
    <scope>NUCLEOTIDE SEQUENCE [LARGE SCALE GENOMIC DNA]</scope>
    <source>
        <strain evidence="5">Edinburgh</strain>
    </source>
</reference>
<dbReference type="WBParaSite" id="TMUE_2000007518.2">
    <property type="protein sequence ID" value="TMUE_2000007518.2"/>
    <property type="gene ID" value="WBGene00290386"/>
</dbReference>
<dbReference type="GO" id="GO:0005829">
    <property type="term" value="C:cytosol"/>
    <property type="evidence" value="ECO:0007669"/>
    <property type="project" value="TreeGrafter"/>
</dbReference>
<sequence length="620" mass="67763">MESGNSILTSGLEKLRIASENGETVSYDGYKRFLDSEFDVQDMVEAIEQSAKCETLVLRGNSFGPAAAESLGRALSKKKHLRKAILSDIFTKRGVDQLPLALGHLLLGIISSDCRLCVLDLSDNALSAVGTQEVGKLLSSPAVIQLEELLLTNTGLGSIGGQTIATALKDLLRNVHKSNMQPRLRRFIVGRNRLENKGAAALAEVIEEFGSLEEVCMPQNGISKEGVTALARAFGKNLKLRVIDLGDNTFSLYGSMKMAKILPKLSQLEILNFDDCLLKSKGAVAICDALSKGSTCLKEVRIGGNELTGTVCLDILPFFEKKPHLSLLYVNGNRFGRKAIEEICSRAMEMGLSLGSFSEDEGSSCFESSDSEEECKSEDSYTEAESQDDFELIATDDEDTCPELSNVHVGTGSVVDEKSDADGNVAEHSNSETDTSNLVDAGEESVAVLEFLVNVRYFSSDDIVKMEENLELLESSKKFLQTLECSDLARIAYDVGSLDTAGMSEKLKDGIWQLFGACLENGFKHRKKNEGFCSWLFYVFCWSDTDEANKGQCTASSNAFRMLERAIDEGYFPEEAVNVFTYCIQAMPFLKGKCYIASFLNAAERLHLSNADGTTEQLDG</sequence>
<evidence type="ECO:0000313" key="6">
    <source>
        <dbReference type="WBParaSite" id="TMUE_2000007518.1"/>
    </source>
</evidence>
<feature type="region of interest" description="Disordered" evidence="4">
    <location>
        <begin position="412"/>
        <end position="437"/>
    </location>
</feature>
<accession>A0A5S6QJZ1</accession>
<dbReference type="GO" id="GO:0006913">
    <property type="term" value="P:nucleocytoplasmic transport"/>
    <property type="evidence" value="ECO:0007669"/>
    <property type="project" value="TreeGrafter"/>
</dbReference>
<dbReference type="GO" id="GO:0031267">
    <property type="term" value="F:small GTPase binding"/>
    <property type="evidence" value="ECO:0007669"/>
    <property type="project" value="TreeGrafter"/>
</dbReference>
<dbReference type="STRING" id="70415.A0A5S6QJZ1"/>
<dbReference type="PANTHER" id="PTHR24113">
    <property type="entry name" value="RAN GTPASE-ACTIVATING PROTEIN 1"/>
    <property type="match status" value="1"/>
</dbReference>